<accession>A0A0F7H7Q0</accession>
<dbReference type="GO" id="GO:0006508">
    <property type="term" value="P:proteolysis"/>
    <property type="evidence" value="ECO:0007669"/>
    <property type="project" value="UniProtKB-KW"/>
</dbReference>
<dbReference type="PANTHER" id="PTHR34858">
    <property type="entry name" value="CYSO-CYSTEINE PEPTIDASE"/>
    <property type="match status" value="1"/>
</dbReference>
<dbReference type="Proteomes" id="UP000270487">
    <property type="component" value="Chromosome"/>
</dbReference>
<evidence type="ECO:0000313" key="9">
    <source>
        <dbReference type="Proteomes" id="UP000270487"/>
    </source>
</evidence>
<dbReference type="STRING" id="47917.AV650_23995"/>
<dbReference type="InterPro" id="IPR028090">
    <property type="entry name" value="JAB_dom_prok"/>
</dbReference>
<dbReference type="GeneID" id="30318776"/>
<dbReference type="GO" id="GO:0008235">
    <property type="term" value="F:metalloexopeptidase activity"/>
    <property type="evidence" value="ECO:0007669"/>
    <property type="project" value="TreeGrafter"/>
</dbReference>
<keyword evidence="7" id="KW-0482">Metalloprotease</keyword>
<dbReference type="InterPro" id="IPR000555">
    <property type="entry name" value="JAMM/MPN+_dom"/>
</dbReference>
<keyword evidence="6" id="KW-0862">Zinc</keyword>
<dbReference type="GO" id="GO:0008234">
    <property type="term" value="F:cysteine-type peptidase activity"/>
    <property type="evidence" value="ECO:0007669"/>
    <property type="project" value="UniProtKB-KW"/>
</dbReference>
<gene>
    <name evidence="8" type="ORF">NCTC13193_04516</name>
</gene>
<reference evidence="8 9" key="1">
    <citation type="submission" date="2018-12" db="EMBL/GenBank/DDBJ databases">
        <authorList>
            <consortium name="Pathogen Informatics"/>
        </authorList>
    </citation>
    <scope>NUCLEOTIDE SEQUENCE [LARGE SCALE GENOMIC DNA]</scope>
    <source>
        <strain evidence="8 9">NCTC13193</strain>
    </source>
</reference>
<dbReference type="Gene3D" id="3.90.1720.10">
    <property type="entry name" value="endopeptidase domain like (from Nostoc punctiforme)"/>
    <property type="match status" value="1"/>
</dbReference>
<dbReference type="SMART" id="SM00232">
    <property type="entry name" value="JAB_MPN"/>
    <property type="match status" value="1"/>
</dbReference>
<evidence type="ECO:0000256" key="4">
    <source>
        <dbReference type="ARBA" id="ARBA00022801"/>
    </source>
</evidence>
<keyword evidence="5" id="KW-0788">Thiol protease</keyword>
<dbReference type="Gene3D" id="3.40.140.10">
    <property type="entry name" value="Cytidine Deaminase, domain 2"/>
    <property type="match status" value="1"/>
</dbReference>
<sequence>MQAEIMQAICEHAAAEYPNESCGFVVQNGRKARYLPCRNVAENALDNFVISPQEYAQAEDQGEIIRIIHSHPDVPVLIPSEMDRLQCDHSGIVWGIVSWPEGDYTEVVPRGERPLVGRSWLLGHADCWSLIRDYYRQEHGIALNDYSVEHEWWIDGKTRLYDDHWYEEGFREYQGPMRVGDMIMMQVSAPVTNHAGVYLGDGMMLHHLFGQLSQRYPYSGYFQERTVRVVRRKELL</sequence>
<dbReference type="SUPFAM" id="SSF54001">
    <property type="entry name" value="Cysteine proteinases"/>
    <property type="match status" value="1"/>
</dbReference>
<dbReference type="CDD" id="cd08073">
    <property type="entry name" value="MPN_NLPC_P60"/>
    <property type="match status" value="1"/>
</dbReference>
<comment type="similarity">
    <text evidence="1">Belongs to the peptidase C40 family.</text>
</comment>
<evidence type="ECO:0000256" key="1">
    <source>
        <dbReference type="ARBA" id="ARBA00007074"/>
    </source>
</evidence>
<name>A0A0F7H7Q0_SERFO</name>
<dbReference type="KEGG" id="sfw:WN53_01250"/>
<dbReference type="AlphaFoldDB" id="A0A0F7H7Q0"/>
<dbReference type="InterPro" id="IPR051929">
    <property type="entry name" value="VirAsm_ModProt"/>
</dbReference>
<dbReference type="InterPro" id="IPR000064">
    <property type="entry name" value="NLP_P60_dom"/>
</dbReference>
<keyword evidence="4" id="KW-0378">Hydrolase</keyword>
<organism evidence="8 9">
    <name type="scientific">Serratia fonticola</name>
    <dbReference type="NCBI Taxonomy" id="47917"/>
    <lineage>
        <taxon>Bacteria</taxon>
        <taxon>Pseudomonadati</taxon>
        <taxon>Pseudomonadota</taxon>
        <taxon>Gammaproteobacteria</taxon>
        <taxon>Enterobacterales</taxon>
        <taxon>Yersiniaceae</taxon>
        <taxon>Serratia</taxon>
    </lineage>
</organism>
<evidence type="ECO:0000256" key="2">
    <source>
        <dbReference type="ARBA" id="ARBA00022670"/>
    </source>
</evidence>
<dbReference type="PANTHER" id="PTHR34858:SF1">
    <property type="entry name" value="CYSO-CYSTEINE PEPTIDASE"/>
    <property type="match status" value="1"/>
</dbReference>
<dbReference type="GO" id="GO:0008270">
    <property type="term" value="F:zinc ion binding"/>
    <property type="evidence" value="ECO:0007669"/>
    <property type="project" value="TreeGrafter"/>
</dbReference>
<evidence type="ECO:0000256" key="5">
    <source>
        <dbReference type="ARBA" id="ARBA00022807"/>
    </source>
</evidence>
<dbReference type="Pfam" id="PF14464">
    <property type="entry name" value="Prok-JAB"/>
    <property type="match status" value="1"/>
</dbReference>
<evidence type="ECO:0000256" key="7">
    <source>
        <dbReference type="ARBA" id="ARBA00023049"/>
    </source>
</evidence>
<dbReference type="EMBL" id="LR134492">
    <property type="protein sequence ID" value="VEI74184.1"/>
    <property type="molecule type" value="Genomic_DNA"/>
</dbReference>
<dbReference type="InterPro" id="IPR038765">
    <property type="entry name" value="Papain-like_cys_pep_sf"/>
</dbReference>
<proteinExistence type="inferred from homology"/>
<keyword evidence="3" id="KW-0479">Metal-binding</keyword>
<evidence type="ECO:0000256" key="6">
    <source>
        <dbReference type="ARBA" id="ARBA00022833"/>
    </source>
</evidence>
<evidence type="ECO:0000256" key="3">
    <source>
        <dbReference type="ARBA" id="ARBA00022723"/>
    </source>
</evidence>
<dbReference type="Pfam" id="PF00877">
    <property type="entry name" value="NLPC_P60"/>
    <property type="match status" value="1"/>
</dbReference>
<keyword evidence="2" id="KW-0645">Protease</keyword>
<dbReference type="PROSITE" id="PS51935">
    <property type="entry name" value="NLPC_P60"/>
    <property type="match status" value="1"/>
</dbReference>
<dbReference type="SUPFAM" id="SSF102712">
    <property type="entry name" value="JAB1/MPN domain"/>
    <property type="match status" value="1"/>
</dbReference>
<protein>
    <submittedName>
        <fullName evidence="8">NlpC/P60 family</fullName>
    </submittedName>
</protein>
<evidence type="ECO:0000313" key="8">
    <source>
        <dbReference type="EMBL" id="VEI74184.1"/>
    </source>
</evidence>
<dbReference type="RefSeq" id="WP_024486955.1">
    <property type="nucleotide sequence ID" value="NZ_CAMISI010000009.1"/>
</dbReference>